<reference evidence="2" key="1">
    <citation type="journal article" date="2019" name="Int. J. Syst. Evol. Microbiol.">
        <title>The Global Catalogue of Microorganisms (GCM) 10K type strain sequencing project: providing services to taxonomists for standard genome sequencing and annotation.</title>
        <authorList>
            <consortium name="The Broad Institute Genomics Platform"/>
            <consortium name="The Broad Institute Genome Sequencing Center for Infectious Disease"/>
            <person name="Wu L."/>
            <person name="Ma J."/>
        </authorList>
    </citation>
    <scope>NUCLEOTIDE SEQUENCE [LARGE SCALE GENOMIC DNA]</scope>
    <source>
        <strain evidence="2">JCM 17441</strain>
    </source>
</reference>
<dbReference type="EMBL" id="BAABAT010000070">
    <property type="protein sequence ID" value="GAA4263500.1"/>
    <property type="molecule type" value="Genomic_DNA"/>
</dbReference>
<gene>
    <name evidence="1" type="ORF">GCM10022255_108610</name>
</gene>
<accession>A0ABP8DU06</accession>
<evidence type="ECO:0008006" key="3">
    <source>
        <dbReference type="Google" id="ProtNLM"/>
    </source>
</evidence>
<evidence type="ECO:0000313" key="1">
    <source>
        <dbReference type="EMBL" id="GAA4263500.1"/>
    </source>
</evidence>
<sequence>MTFKEIALPDWPVGGVDAARMRDAVDQWVRSEAVAELVRAFHGTPPHGTPEEALAQLVAFCDVWDYRRGGLERSEVVAVDYPDHIDDLVHDAARALGLAGRGQPSADRYDHVLVLGGGPRTARARSEFAASLLRGGVEGGAVAGLSSLRPMGPGELEFAAAEGMADARVEADVMAAALVRAFGVDAPARQRSGVTPAGEPWRVEAYGPLTVLAAAGNTPGKRANTQDGFVGWAAMVGGPAPSDRILVVTTDLYVPFQHAAAVLLLGMRYRCGVETVGLDVLEYGQWLKPSTQTAILQELRAAILGLASLVAVP</sequence>
<evidence type="ECO:0000313" key="2">
    <source>
        <dbReference type="Proteomes" id="UP001500620"/>
    </source>
</evidence>
<protein>
    <recommendedName>
        <fullName evidence="3">Nucleoside phosphorylase domain-containing protein</fullName>
    </recommendedName>
</protein>
<keyword evidence="2" id="KW-1185">Reference proteome</keyword>
<organism evidence="1 2">
    <name type="scientific">Dactylosporangium darangshiense</name>
    <dbReference type="NCBI Taxonomy" id="579108"/>
    <lineage>
        <taxon>Bacteria</taxon>
        <taxon>Bacillati</taxon>
        <taxon>Actinomycetota</taxon>
        <taxon>Actinomycetes</taxon>
        <taxon>Micromonosporales</taxon>
        <taxon>Micromonosporaceae</taxon>
        <taxon>Dactylosporangium</taxon>
    </lineage>
</organism>
<dbReference type="RefSeq" id="WP_345142947.1">
    <property type="nucleotide sequence ID" value="NZ_BAABAT010000070.1"/>
</dbReference>
<name>A0ABP8DU06_9ACTN</name>
<comment type="caution">
    <text evidence="1">The sequence shown here is derived from an EMBL/GenBank/DDBJ whole genome shotgun (WGS) entry which is preliminary data.</text>
</comment>
<dbReference type="Proteomes" id="UP001500620">
    <property type="component" value="Unassembled WGS sequence"/>
</dbReference>
<proteinExistence type="predicted"/>